<dbReference type="InterPro" id="IPR003018">
    <property type="entry name" value="GAF"/>
</dbReference>
<dbReference type="SUPFAM" id="SSF141868">
    <property type="entry name" value="EAL domain-like"/>
    <property type="match status" value="1"/>
</dbReference>
<comment type="caution">
    <text evidence="5">The sequence shown here is derived from an EMBL/GenBank/DDBJ whole genome shotgun (WGS) entry which is preliminary data.</text>
</comment>
<organism evidence="5 6">
    <name type="scientific">Silvimonas amylolytica</name>
    <dbReference type="NCBI Taxonomy" id="449663"/>
    <lineage>
        <taxon>Bacteria</taxon>
        <taxon>Pseudomonadati</taxon>
        <taxon>Pseudomonadota</taxon>
        <taxon>Betaproteobacteria</taxon>
        <taxon>Neisseriales</taxon>
        <taxon>Chitinibacteraceae</taxon>
        <taxon>Silvimonas</taxon>
    </lineage>
</organism>
<dbReference type="SMART" id="SM00086">
    <property type="entry name" value="PAC"/>
    <property type="match status" value="2"/>
</dbReference>
<dbReference type="InterPro" id="IPR000160">
    <property type="entry name" value="GGDEF_dom"/>
</dbReference>
<dbReference type="NCBIfam" id="TIGR00229">
    <property type="entry name" value="sensory_box"/>
    <property type="match status" value="2"/>
</dbReference>
<dbReference type="PROSITE" id="PS50883">
    <property type="entry name" value="EAL"/>
    <property type="match status" value="1"/>
</dbReference>
<dbReference type="Gene3D" id="3.30.450.40">
    <property type="match status" value="1"/>
</dbReference>
<dbReference type="SMART" id="SM00052">
    <property type="entry name" value="EAL"/>
    <property type="match status" value="1"/>
</dbReference>
<dbReference type="CDD" id="cd00130">
    <property type="entry name" value="PAS"/>
    <property type="match status" value="2"/>
</dbReference>
<dbReference type="Pfam" id="PF13185">
    <property type="entry name" value="GAF_2"/>
    <property type="match status" value="1"/>
</dbReference>
<evidence type="ECO:0000259" key="3">
    <source>
        <dbReference type="PROSITE" id="PS50883"/>
    </source>
</evidence>
<evidence type="ECO:0000259" key="1">
    <source>
        <dbReference type="PROSITE" id="PS50112"/>
    </source>
</evidence>
<dbReference type="PROSITE" id="PS50113">
    <property type="entry name" value="PAC"/>
    <property type="match status" value="2"/>
</dbReference>
<evidence type="ECO:0000259" key="4">
    <source>
        <dbReference type="PROSITE" id="PS50887"/>
    </source>
</evidence>
<dbReference type="InterPro" id="IPR012226">
    <property type="entry name" value="Diguanyl_cyclase/Pdiesterase"/>
</dbReference>
<dbReference type="Pfam" id="PF00990">
    <property type="entry name" value="GGDEF"/>
    <property type="match status" value="1"/>
</dbReference>
<dbReference type="Proteomes" id="UP000621859">
    <property type="component" value="Unassembled WGS sequence"/>
</dbReference>
<dbReference type="PANTHER" id="PTHR44757">
    <property type="entry name" value="DIGUANYLATE CYCLASE DGCP"/>
    <property type="match status" value="1"/>
</dbReference>
<feature type="domain" description="PAC" evidence="2">
    <location>
        <begin position="97"/>
        <end position="151"/>
    </location>
</feature>
<dbReference type="NCBIfam" id="TIGR00254">
    <property type="entry name" value="GGDEF"/>
    <property type="match status" value="1"/>
</dbReference>
<dbReference type="Pfam" id="PF08448">
    <property type="entry name" value="PAS_4"/>
    <property type="match status" value="1"/>
</dbReference>
<evidence type="ECO:0000313" key="6">
    <source>
        <dbReference type="Proteomes" id="UP000621859"/>
    </source>
</evidence>
<dbReference type="InterPro" id="IPR000014">
    <property type="entry name" value="PAS"/>
</dbReference>
<dbReference type="PIRSF" id="PIRSF005925">
    <property type="entry name" value="Dos"/>
    <property type="match status" value="1"/>
</dbReference>
<dbReference type="PROSITE" id="PS50887">
    <property type="entry name" value="GGDEF"/>
    <property type="match status" value="1"/>
</dbReference>
<dbReference type="PROSITE" id="PS50112">
    <property type="entry name" value="PAS"/>
    <property type="match status" value="2"/>
</dbReference>
<dbReference type="EMBL" id="BMLY01000001">
    <property type="protein sequence ID" value="GGP24446.1"/>
    <property type="molecule type" value="Genomic_DNA"/>
</dbReference>
<dbReference type="InterPro" id="IPR001633">
    <property type="entry name" value="EAL_dom"/>
</dbReference>
<dbReference type="InterPro" id="IPR035965">
    <property type="entry name" value="PAS-like_dom_sf"/>
</dbReference>
<feature type="domain" description="PAS" evidence="1">
    <location>
        <begin position="158"/>
        <end position="196"/>
    </location>
</feature>
<dbReference type="InterPro" id="IPR029787">
    <property type="entry name" value="Nucleotide_cyclase"/>
</dbReference>
<dbReference type="InterPro" id="IPR043128">
    <property type="entry name" value="Rev_trsase/Diguanyl_cyclase"/>
</dbReference>
<dbReference type="CDD" id="cd01948">
    <property type="entry name" value="EAL"/>
    <property type="match status" value="1"/>
</dbReference>
<dbReference type="InterPro" id="IPR000700">
    <property type="entry name" value="PAS-assoc_C"/>
</dbReference>
<dbReference type="SUPFAM" id="SSF55073">
    <property type="entry name" value="Nucleotide cyclase"/>
    <property type="match status" value="1"/>
</dbReference>
<name>A0ABQ2PGD9_9NEIS</name>
<accession>A0ABQ2PGD9</accession>
<feature type="domain" description="PAC" evidence="2">
    <location>
        <begin position="220"/>
        <end position="276"/>
    </location>
</feature>
<dbReference type="SMART" id="SM00065">
    <property type="entry name" value="GAF"/>
    <property type="match status" value="1"/>
</dbReference>
<feature type="domain" description="GGDEF" evidence="4">
    <location>
        <begin position="470"/>
        <end position="602"/>
    </location>
</feature>
<dbReference type="SUPFAM" id="SSF55781">
    <property type="entry name" value="GAF domain-like"/>
    <property type="match status" value="1"/>
</dbReference>
<proteinExistence type="predicted"/>
<dbReference type="InterPro" id="IPR013656">
    <property type="entry name" value="PAS_4"/>
</dbReference>
<dbReference type="CDD" id="cd01949">
    <property type="entry name" value="GGDEF"/>
    <property type="match status" value="1"/>
</dbReference>
<dbReference type="Gene3D" id="3.30.450.20">
    <property type="entry name" value="PAS domain"/>
    <property type="match status" value="2"/>
</dbReference>
<reference evidence="6" key="1">
    <citation type="journal article" date="2019" name="Int. J. Syst. Evol. Microbiol.">
        <title>The Global Catalogue of Microorganisms (GCM) 10K type strain sequencing project: providing services to taxonomists for standard genome sequencing and annotation.</title>
        <authorList>
            <consortium name="The Broad Institute Genomics Platform"/>
            <consortium name="The Broad Institute Genome Sequencing Center for Infectious Disease"/>
            <person name="Wu L."/>
            <person name="Ma J."/>
        </authorList>
    </citation>
    <scope>NUCLEOTIDE SEQUENCE [LARGE SCALE GENOMIC DNA]</scope>
    <source>
        <strain evidence="6">CGMCC 1.8860</strain>
    </source>
</reference>
<dbReference type="SMART" id="SM00091">
    <property type="entry name" value="PAS"/>
    <property type="match status" value="2"/>
</dbReference>
<dbReference type="Gene3D" id="3.30.70.270">
    <property type="match status" value="1"/>
</dbReference>
<dbReference type="SUPFAM" id="SSF55785">
    <property type="entry name" value="PYP-like sensor domain (PAS domain)"/>
    <property type="match status" value="2"/>
</dbReference>
<dbReference type="InterPro" id="IPR001610">
    <property type="entry name" value="PAC"/>
</dbReference>
<protein>
    <submittedName>
        <fullName evidence="5">Bifunctional diguanylate cyclase/phosphodiesterase</fullName>
    </submittedName>
</protein>
<feature type="domain" description="PAS" evidence="1">
    <location>
        <begin position="22"/>
        <end position="96"/>
    </location>
</feature>
<dbReference type="PANTHER" id="PTHR44757:SF2">
    <property type="entry name" value="BIOFILM ARCHITECTURE MAINTENANCE PROTEIN MBAA"/>
    <property type="match status" value="1"/>
</dbReference>
<dbReference type="Gene3D" id="3.20.20.450">
    <property type="entry name" value="EAL domain"/>
    <property type="match status" value="1"/>
</dbReference>
<feature type="domain" description="EAL" evidence="3">
    <location>
        <begin position="611"/>
        <end position="865"/>
    </location>
</feature>
<dbReference type="InterPro" id="IPR035919">
    <property type="entry name" value="EAL_sf"/>
</dbReference>
<evidence type="ECO:0000259" key="2">
    <source>
        <dbReference type="PROSITE" id="PS50113"/>
    </source>
</evidence>
<gene>
    <name evidence="5" type="ORF">GCM10010971_02650</name>
</gene>
<evidence type="ECO:0000313" key="5">
    <source>
        <dbReference type="EMBL" id="GGP24446.1"/>
    </source>
</evidence>
<sequence length="868" mass="96091">MSESLIRDLSVAAGHLVGATPSSSEIQHHVEAIDRAMLVARFSADGRILGANRLFLDRFGYDLAEIVGAPHELVCPPNRPEAHQQHKELWRSLRAGKPWAGLVERVARDGRSVWLEATYAPRMDEHGHLQSVLAVSSDVSLRVEHERVQSKRLWQSLVVDETDSAVIVTDGAWRIVYVNAGFTRMFGYQLEEIHGRRPIALLVPHVKPAVIEEALNCANAGQPFRLEELTYAKDGQRFWNKLIINPVRDAHGVLVNTVSVVTDITDAKMHEIIHHRGLDAMARETPVVELMAMICQEVERISPEVVASILSVDEKNTLHPLAGPSLPERFSSALDGIPVGPQEGSCGTAAHRSQEVVVTDIETDPLWANYAGLAASFGLKACWSTPIVSSKGQVVGTFAFYYREKRGPDEFHRRLVSVCVNLCALALEREAARAEIQKLAFYDSLTGLPNRSLLLAKAEQAIAGATRDHSQLAVLFVDLDRFKQINDSLGHTVGDEVLRLAAQRLTEGRRASDIVGRLAGDEFVLVLPQCDARRVADLADQLLTNLARPHRIAGAMHVMSASVGISLFPENGSDIETLLRRADIAMYEAKASYRGSYSFFSNEMNLRAQERLALENALREAIEKQQLRLHYQPQVMVEDGRLHGVEALTRWHHPTLGEVSPARFIPLAEESGLIGSLGLWVLEEACRQLADWQSRGIDVPCVAVNLSPTNFHNIELPPIISALLARYALEPARLVLEITENVLLDGNATTLSIIQEVHALGVKLSMDDFGTGYSSLSYLRRLPVSELKLDKSFVHDLHNDQTAQALSEAVIRIGESLNLVVVAEGVENEIQLNLLRQQGFHVIQGFYLSKPLPAPMLESWLQRRPPVN</sequence>
<keyword evidence="6" id="KW-1185">Reference proteome</keyword>
<dbReference type="RefSeq" id="WP_229678680.1">
    <property type="nucleotide sequence ID" value="NZ_BMLY01000001.1"/>
</dbReference>
<dbReference type="SMART" id="SM00267">
    <property type="entry name" value="GGDEF"/>
    <property type="match status" value="1"/>
</dbReference>
<dbReference type="Pfam" id="PF13426">
    <property type="entry name" value="PAS_9"/>
    <property type="match status" value="1"/>
</dbReference>
<dbReference type="InterPro" id="IPR029016">
    <property type="entry name" value="GAF-like_dom_sf"/>
</dbReference>
<dbReference type="Pfam" id="PF00563">
    <property type="entry name" value="EAL"/>
    <property type="match status" value="1"/>
</dbReference>
<dbReference type="InterPro" id="IPR052155">
    <property type="entry name" value="Biofilm_reg_signaling"/>
</dbReference>